<protein>
    <submittedName>
        <fullName evidence="1">Uncharacterized protein</fullName>
    </submittedName>
</protein>
<organism evidence="1 2">
    <name type="scientific">Aristaeella hokkaidonensis</name>
    <dbReference type="NCBI Taxonomy" id="3046382"/>
    <lineage>
        <taxon>Bacteria</taxon>
        <taxon>Bacillati</taxon>
        <taxon>Bacillota</taxon>
        <taxon>Clostridia</taxon>
        <taxon>Eubacteriales</taxon>
        <taxon>Aristaeellaceae</taxon>
        <taxon>Aristaeella</taxon>
    </lineage>
</organism>
<evidence type="ECO:0000313" key="1">
    <source>
        <dbReference type="EMBL" id="QUC67384.1"/>
    </source>
</evidence>
<proteinExistence type="predicted"/>
<evidence type="ECO:0000313" key="2">
    <source>
        <dbReference type="Proteomes" id="UP000682782"/>
    </source>
</evidence>
<accession>A0AC61N7D5</accession>
<reference evidence="1" key="1">
    <citation type="submission" date="2021-01" db="EMBL/GenBank/DDBJ databases">
        <title>Complete genome sequence of Clostridiales bacterium R-7.</title>
        <authorList>
            <person name="Mahoney-Kurpe S.C."/>
            <person name="Palevich N."/>
            <person name="Koike S."/>
            <person name="Moon C.D."/>
            <person name="Attwood G.T."/>
        </authorList>
    </citation>
    <scope>NUCLEOTIDE SEQUENCE</scope>
    <source>
        <strain evidence="1">R-7</strain>
    </source>
</reference>
<dbReference type="Proteomes" id="UP000682782">
    <property type="component" value="Chromosome"/>
</dbReference>
<gene>
    <name evidence="1" type="ORF">JYE49_01350</name>
</gene>
<dbReference type="EMBL" id="CP068393">
    <property type="protein sequence ID" value="QUC67384.1"/>
    <property type="molecule type" value="Genomic_DNA"/>
</dbReference>
<keyword evidence="2" id="KW-1185">Reference proteome</keyword>
<sequence length="264" mass="28424">MKTYRYVRLDPTGNFTCLVLDPADHGDEKTLTRKLLKECEQVAYLEKPSLPGAVAAIRLMGGEFCGNAAMAAGAWLVRDELAAGSEMSFLMQVSGAPEPVNCRIRRTGEAFEGTVEMPPVKEIREVNIAGMSFTLVRMDGIVHLIREGNPLEMEAAEKLLKEAADTLPDEAVGLLQWNRDTQYMRPLVYVRGSGSLVWENGCGSGSAAVGAAEALRAGNGTRVTQVKQPGGMISVSAEAEDGQILSVQITGQVRVNTETVIEIP</sequence>
<name>A0AC61N7D5_9FIRM</name>